<evidence type="ECO:0000259" key="3">
    <source>
        <dbReference type="PROSITE" id="PS51000"/>
    </source>
</evidence>
<dbReference type="PROSITE" id="PS51000">
    <property type="entry name" value="HTH_DEOR_2"/>
    <property type="match status" value="1"/>
</dbReference>
<dbReference type="KEGG" id="alus:STSP2_00452"/>
<dbReference type="GO" id="GO:0003700">
    <property type="term" value="F:DNA-binding transcription factor activity"/>
    <property type="evidence" value="ECO:0007669"/>
    <property type="project" value="InterPro"/>
</dbReference>
<dbReference type="AlphaFoldDB" id="A0A1U9NHB9"/>
<dbReference type="PIRSF" id="PIRSF016838">
    <property type="entry name" value="PafC"/>
    <property type="match status" value="1"/>
</dbReference>
<organism evidence="4 5">
    <name type="scientific">Anaerohalosphaera lusitana</name>
    <dbReference type="NCBI Taxonomy" id="1936003"/>
    <lineage>
        <taxon>Bacteria</taxon>
        <taxon>Pseudomonadati</taxon>
        <taxon>Planctomycetota</taxon>
        <taxon>Phycisphaerae</taxon>
        <taxon>Sedimentisphaerales</taxon>
        <taxon>Anaerohalosphaeraceae</taxon>
        <taxon>Anaerohalosphaera</taxon>
    </lineage>
</organism>
<dbReference type="InterPro" id="IPR028349">
    <property type="entry name" value="PafC-like"/>
</dbReference>
<evidence type="ECO:0000313" key="4">
    <source>
        <dbReference type="EMBL" id="AQT67309.1"/>
    </source>
</evidence>
<feature type="domain" description="HTH deoR-type" evidence="3">
    <location>
        <begin position="5"/>
        <end position="60"/>
    </location>
</feature>
<dbReference type="Pfam" id="PF25583">
    <property type="entry name" value="WCX"/>
    <property type="match status" value="1"/>
</dbReference>
<evidence type="ECO:0000256" key="2">
    <source>
        <dbReference type="ARBA" id="ARBA00023163"/>
    </source>
</evidence>
<accession>A0A1U9NHB9</accession>
<proteinExistence type="predicted"/>
<dbReference type="InterPro" id="IPR036388">
    <property type="entry name" value="WH-like_DNA-bd_sf"/>
</dbReference>
<protein>
    <submittedName>
        <fullName evidence="4">HTH domain protein</fullName>
    </submittedName>
</protein>
<evidence type="ECO:0000313" key="5">
    <source>
        <dbReference type="Proteomes" id="UP000189674"/>
    </source>
</evidence>
<keyword evidence="1" id="KW-0805">Transcription regulation</keyword>
<dbReference type="InterPro" id="IPR026881">
    <property type="entry name" value="WYL_dom"/>
</dbReference>
<reference evidence="5" key="1">
    <citation type="submission" date="2017-02" db="EMBL/GenBank/DDBJ databases">
        <title>Comparative genomics and description of representatives of a novel lineage of planctomycetes thriving in anoxic sediments.</title>
        <authorList>
            <person name="Spring S."/>
            <person name="Bunk B."/>
            <person name="Sproer C."/>
        </authorList>
    </citation>
    <scope>NUCLEOTIDE SEQUENCE [LARGE SCALE GENOMIC DNA]</scope>
    <source>
        <strain evidence="5">ST-NAGAB-D1</strain>
    </source>
</reference>
<dbReference type="PANTHER" id="PTHR34580">
    <property type="match status" value="1"/>
</dbReference>
<gene>
    <name evidence="4" type="ORF">STSP2_00452</name>
</gene>
<dbReference type="Pfam" id="PF08279">
    <property type="entry name" value="HTH_11"/>
    <property type="match status" value="1"/>
</dbReference>
<dbReference type="Gene3D" id="1.10.10.10">
    <property type="entry name" value="Winged helix-like DNA-binding domain superfamily/Winged helix DNA-binding domain"/>
    <property type="match status" value="1"/>
</dbReference>
<evidence type="ECO:0000256" key="1">
    <source>
        <dbReference type="ARBA" id="ARBA00023015"/>
    </source>
</evidence>
<dbReference type="SUPFAM" id="SSF46785">
    <property type="entry name" value="Winged helix' DNA-binding domain"/>
    <property type="match status" value="1"/>
</dbReference>
<dbReference type="Pfam" id="PF13280">
    <property type="entry name" value="WYL"/>
    <property type="match status" value="1"/>
</dbReference>
<dbReference type="STRING" id="1936003.STSP2_00452"/>
<dbReference type="InterPro" id="IPR036390">
    <property type="entry name" value="WH_DNA-bd_sf"/>
</dbReference>
<sequence length="325" mass="37412">MKLARITRIVQILTYLQSGQKYSVDQLADLMGVSRRTIFRDLNQLEAIGIPFRFDSEVHGYTLDPEFFLPSIDLNLQEALSLLMLVQKGRSHLPLPFKNSALLAGIKIENNLPAEIKSYCNSSLENISIRPHNHAPMDQLDSVFAAIQRAIKAKRKLKMAYFSLYDGGDIELEFSPYHIFYNHRAWYVVGYSSIHDETRTFKLNRIKQLSVLKKRFIDGDKFDIAEYFGRAWSMIREGKVYNVTLRFSPRVARNVSEVRWHVTQQHSFNEDGSLTANFRVDGLNEIKWWILGYGDQVEVIKPAKLRKEVARAGAKIAKLNSDPKS</sequence>
<dbReference type="Proteomes" id="UP000189674">
    <property type="component" value="Chromosome"/>
</dbReference>
<name>A0A1U9NHB9_9BACT</name>
<dbReference type="SMART" id="SM00420">
    <property type="entry name" value="HTH_DEOR"/>
    <property type="match status" value="1"/>
</dbReference>
<dbReference type="PROSITE" id="PS52050">
    <property type="entry name" value="WYL"/>
    <property type="match status" value="1"/>
</dbReference>
<dbReference type="InterPro" id="IPR057727">
    <property type="entry name" value="WCX_dom"/>
</dbReference>
<dbReference type="InterPro" id="IPR013196">
    <property type="entry name" value="HTH_11"/>
</dbReference>
<keyword evidence="5" id="KW-1185">Reference proteome</keyword>
<dbReference type="InterPro" id="IPR051534">
    <property type="entry name" value="CBASS_pafABC_assoc_protein"/>
</dbReference>
<dbReference type="InterPro" id="IPR001034">
    <property type="entry name" value="DeoR_HTH"/>
</dbReference>
<dbReference type="EMBL" id="CP019791">
    <property type="protein sequence ID" value="AQT67309.1"/>
    <property type="molecule type" value="Genomic_DNA"/>
</dbReference>
<dbReference type="RefSeq" id="WP_169852919.1">
    <property type="nucleotide sequence ID" value="NZ_CP019791.1"/>
</dbReference>
<keyword evidence="2" id="KW-0804">Transcription</keyword>
<dbReference type="PANTHER" id="PTHR34580:SF1">
    <property type="entry name" value="PROTEIN PAFC"/>
    <property type="match status" value="1"/>
</dbReference>